<feature type="signal peptide" evidence="2">
    <location>
        <begin position="1"/>
        <end position="22"/>
    </location>
</feature>
<name>A0ABR6TLB8_9FIRM</name>
<gene>
    <name evidence="4" type="ORF">HLB29_05800</name>
</gene>
<evidence type="ECO:0000256" key="1">
    <source>
        <dbReference type="SAM" id="Phobius"/>
    </source>
</evidence>
<proteinExistence type="predicted"/>
<feature type="chain" id="PRO_5045124553" evidence="2">
    <location>
        <begin position="23"/>
        <end position="1145"/>
    </location>
</feature>
<comment type="caution">
    <text evidence="4">The sequence shown here is derived from an EMBL/GenBank/DDBJ whole genome shotgun (WGS) entry which is preliminary data.</text>
</comment>
<evidence type="ECO:0000259" key="3">
    <source>
        <dbReference type="Pfam" id="PF17802"/>
    </source>
</evidence>
<keyword evidence="2" id="KW-0732">Signal</keyword>
<evidence type="ECO:0000313" key="5">
    <source>
        <dbReference type="Proteomes" id="UP000713904"/>
    </source>
</evidence>
<dbReference type="Gene3D" id="2.60.40.10">
    <property type="entry name" value="Immunoglobulins"/>
    <property type="match status" value="1"/>
</dbReference>
<organism evidence="4 5">
    <name type="scientific">Peptostreptococcus canis</name>
    <dbReference type="NCBI Taxonomy" id="1159213"/>
    <lineage>
        <taxon>Bacteria</taxon>
        <taxon>Bacillati</taxon>
        <taxon>Bacillota</taxon>
        <taxon>Clostridia</taxon>
        <taxon>Peptostreptococcales</taxon>
        <taxon>Peptostreptococcaceae</taxon>
        <taxon>Peptostreptococcus</taxon>
    </lineage>
</organism>
<evidence type="ECO:0000256" key="2">
    <source>
        <dbReference type="SAM" id="SignalP"/>
    </source>
</evidence>
<sequence>MKKINSKLSFFLAIFIFLGSFAALTQQIYANKDVKIFKSLLSKQNKFSNSINNEKKDILKKDIKSDYSLDSKFASISLKNKEKRNLSTETFADREKYSCEITLDPLANGKKEYFCNEEILLYSNLSLSGGSTTLEKGGYMLITLPCKIFKRPKEKDISKGFDKLISVGITGDEDFYYIKLKLDTILAGNSGALPFKVRFKENSLKNMDKHNISIGLYNTEGKVLDKNNFELISRALVPGIIDWTLRPVVLKKEPIGGIIQEQIEQFEVRQEIITDSNKIDIRRGKMVVTMPLGLVPTDSNWVKIGENKYEKIFDNINTPPFVSANIGGLKYSKDLTFEVVYTKYIEKLDGSGWEEINTAKFKNNVKLPPKPVDPTESKAEVYIDYEYIPRLLDKNLNVIREGNRLSLPFTKEDIGSLYVAESYKPERYVILKRKDEKDPIKFVIKEIWYNVPKSLYPKSIRLINATSTPMPSDIRVVGEVGNEIDELTNNCMVINADDMHTGKKSAKWQDIPEKPYTALRITFPGEGVIFEGKENFEKFINGFAFERLSKIGSEVYEDFQKKIEKGDSPRESYYPRKGLRCEANTEVTYSQRKNEIVTTVPSGNQAFPNITFDANYLKIKKGILSVKRKNSGDSDWGSNGANNFYAGNEIGLSSDFYLERVGDVENVETRNLTLNYLVPIGIEPLREQKDFSEIKIKPSNLKGYQLIIAKPRKITYPELTKYSNFVSNSYTIGFEVKPWCEQGIHKCYHAVLIDNNTPVYNKGRTRGYIMEGKAEKPFIGIHKNGENHPIDSSALTQFESKEISISPPQQLIGLTKVKLSEENDDSYGHSTGRKITKSTREASVDFRQEFKNDSLSDISKMTFLNILPRKGDLAPSPNKDGKYSPRGSSFELPLIKPVSNDLFDLYYSTELPGKTIEENMIKTFVKKPNDYSKVTMIKGVLKPNAIIEKGKKAYVVTRHKLQAEKLNPKEYAANSMAFIISDRLEEQGLVEGYEARVNVFSPIRDVKIKKIDENTSEPLQDVGFTLYKKGEDKPFLGELFTDKNGIINFPNLEVDQTYVLKESTVLREYMKLKDIEFTVKEYKVIIDNEERDFILIKNRKKIMPQTGGMGTISFVTLGIVIMAGSVCYKKRKTGEIKEFKTCRHT</sequence>
<evidence type="ECO:0000313" key="4">
    <source>
        <dbReference type="EMBL" id="MBC2576195.1"/>
    </source>
</evidence>
<dbReference type="InterPro" id="IPR041033">
    <property type="entry name" value="SpaA_PFL_dom_1"/>
</dbReference>
<keyword evidence="1" id="KW-1133">Transmembrane helix</keyword>
<dbReference type="RefSeq" id="WP_185624215.1">
    <property type="nucleotide sequence ID" value="NZ_JABGBW010000003.1"/>
</dbReference>
<dbReference type="EMBL" id="JABGBW010000003">
    <property type="protein sequence ID" value="MBC2576195.1"/>
    <property type="molecule type" value="Genomic_DNA"/>
</dbReference>
<keyword evidence="1" id="KW-0812">Transmembrane</keyword>
<accession>A0ABR6TLB8</accession>
<keyword evidence="5" id="KW-1185">Reference proteome</keyword>
<feature type="transmembrane region" description="Helical" evidence="1">
    <location>
        <begin position="1107"/>
        <end position="1128"/>
    </location>
</feature>
<dbReference type="Proteomes" id="UP000713904">
    <property type="component" value="Unassembled WGS sequence"/>
</dbReference>
<dbReference type="InterPro" id="IPR013783">
    <property type="entry name" value="Ig-like_fold"/>
</dbReference>
<keyword evidence="1" id="KW-0472">Membrane</keyword>
<feature type="domain" description="SpaA-like prealbumin fold" evidence="3">
    <location>
        <begin position="1005"/>
        <end position="1084"/>
    </location>
</feature>
<dbReference type="NCBIfam" id="TIGR01167">
    <property type="entry name" value="LPXTG_anchor"/>
    <property type="match status" value="1"/>
</dbReference>
<reference evidence="4 5" key="1">
    <citation type="submission" date="2020-05" db="EMBL/GenBank/DDBJ databases">
        <title>Draft genome of xy-202 and genomic insight in genome of the genus Peptostreptococcus.</title>
        <authorList>
            <person name="Zhang Z."/>
        </authorList>
    </citation>
    <scope>NUCLEOTIDE SEQUENCE [LARGE SCALE GENOMIC DNA]</scope>
    <source>
        <strain evidence="4 5">DSM 27025</strain>
    </source>
</reference>
<dbReference type="Pfam" id="PF17802">
    <property type="entry name" value="SpaA"/>
    <property type="match status" value="1"/>
</dbReference>
<protein>
    <submittedName>
        <fullName evidence="4">Prealbumin-like fold domain-containing protein</fullName>
    </submittedName>
</protein>